<gene>
    <name evidence="3" type="primary">LOC111487107</name>
</gene>
<protein>
    <recommendedName>
        <fullName evidence="1">Dirigent protein</fullName>
    </recommendedName>
</protein>
<evidence type="ECO:0000256" key="1">
    <source>
        <dbReference type="RuleBase" id="RU363099"/>
    </source>
</evidence>
<comment type="subcellular location">
    <subcellularLocation>
        <location evidence="1">Secreted</location>
        <location evidence="1">Extracellular space</location>
        <location evidence="1">Apoplast</location>
    </subcellularLocation>
</comment>
<reference evidence="3" key="1">
    <citation type="submission" date="2025-08" db="UniProtKB">
        <authorList>
            <consortium name="RefSeq"/>
        </authorList>
    </citation>
    <scope>IDENTIFICATION</scope>
    <source>
        <tissue evidence="3">Young leaves</tissue>
    </source>
</reference>
<comment type="similarity">
    <text evidence="1">Belongs to the plant dirigent protein family.</text>
</comment>
<comment type="subunit">
    <text evidence="1">Homodimer.</text>
</comment>
<dbReference type="OrthoDB" id="1685727at2759"/>
<dbReference type="Proteomes" id="UP000504608">
    <property type="component" value="Unplaced"/>
</dbReference>
<dbReference type="RefSeq" id="XP_022990120.1">
    <property type="nucleotide sequence ID" value="XM_023134352.1"/>
</dbReference>
<sequence>MANLHFDSLLIKVLAYFLSFTIIVNFSSSTRTFENPVRNRHHSHHKLSFLMRDVFNSTSRSSTSKSLANTKTTTNQLPFSKPLGFFLPSRGIPIPEVYTTTTTSPTTEISAQTSDLSTIGISFPVRAILQELEYGIVREIDEELFRTSNRKSHVVVGRIKGLYVENNENSGEPMIAMRVYLGKGEIKDGLKMFGVYKSNHVKESHITIIGGMGMYLGANGYATLKKSFRTRFGANYNKFIELNVYLSK</sequence>
<proteinExistence type="inferred from homology"/>
<keyword evidence="1" id="KW-0052">Apoplast</keyword>
<dbReference type="InterPro" id="IPR004265">
    <property type="entry name" value="Dirigent"/>
</dbReference>
<dbReference type="GeneID" id="111487107"/>
<keyword evidence="1" id="KW-0964">Secreted</keyword>
<keyword evidence="2" id="KW-1185">Reference proteome</keyword>
<name>A0A6J1JP91_CUCMA</name>
<dbReference type="GO" id="GO:0048046">
    <property type="term" value="C:apoplast"/>
    <property type="evidence" value="ECO:0007669"/>
    <property type="project" value="UniProtKB-SubCell"/>
</dbReference>
<accession>A0A6J1JP91</accession>
<organism evidence="2 3">
    <name type="scientific">Cucurbita maxima</name>
    <name type="common">Pumpkin</name>
    <name type="synonym">Winter squash</name>
    <dbReference type="NCBI Taxonomy" id="3661"/>
    <lineage>
        <taxon>Eukaryota</taxon>
        <taxon>Viridiplantae</taxon>
        <taxon>Streptophyta</taxon>
        <taxon>Embryophyta</taxon>
        <taxon>Tracheophyta</taxon>
        <taxon>Spermatophyta</taxon>
        <taxon>Magnoliopsida</taxon>
        <taxon>eudicotyledons</taxon>
        <taxon>Gunneridae</taxon>
        <taxon>Pentapetalae</taxon>
        <taxon>rosids</taxon>
        <taxon>fabids</taxon>
        <taxon>Cucurbitales</taxon>
        <taxon>Cucurbitaceae</taxon>
        <taxon>Cucurbiteae</taxon>
        <taxon>Cucurbita</taxon>
    </lineage>
</organism>
<dbReference type="KEGG" id="cmax:111487107"/>
<dbReference type="PANTHER" id="PTHR46215">
    <property type="entry name" value="DIRIGENT PROTEIN 24-RELATED"/>
    <property type="match status" value="1"/>
</dbReference>
<dbReference type="Pfam" id="PF03018">
    <property type="entry name" value="Dirigent"/>
    <property type="match status" value="1"/>
</dbReference>
<dbReference type="PANTHER" id="PTHR46215:SF17">
    <property type="entry name" value="DIRIGENT PROTEIN"/>
    <property type="match status" value="1"/>
</dbReference>
<dbReference type="AlphaFoldDB" id="A0A6J1JP91"/>
<evidence type="ECO:0000313" key="3">
    <source>
        <dbReference type="RefSeq" id="XP_022990120.1"/>
    </source>
</evidence>
<evidence type="ECO:0000313" key="2">
    <source>
        <dbReference type="Proteomes" id="UP000504608"/>
    </source>
</evidence>
<comment type="function">
    <text evidence="1">Dirigent proteins impart stereoselectivity on the phenoxy radical-coupling reaction, yielding optically active lignans from two molecules of coniferyl alcohol in the biosynthesis of lignans, flavonolignans, and alkaloids and thus plays a central role in plant secondary metabolism.</text>
</comment>